<name>A0A1G9IX73_9BACT</name>
<dbReference type="EMBL" id="FNFO01000005">
    <property type="protein sequence ID" value="SDL29646.1"/>
    <property type="molecule type" value="Genomic_DNA"/>
</dbReference>
<dbReference type="STRING" id="1075417.SAMN05421823_105134"/>
<keyword evidence="3" id="KW-1185">Reference proteome</keyword>
<gene>
    <name evidence="2" type="ORF">SAMN05421823_105134</name>
</gene>
<dbReference type="RefSeq" id="WP_089683127.1">
    <property type="nucleotide sequence ID" value="NZ_FNFO01000005.1"/>
</dbReference>
<dbReference type="OrthoDB" id="9834225at2"/>
<dbReference type="AlphaFoldDB" id="A0A1G9IX73"/>
<feature type="signal peptide" evidence="1">
    <location>
        <begin position="1"/>
        <end position="19"/>
    </location>
</feature>
<accession>A0A1G9IX73</accession>
<proteinExistence type="predicted"/>
<reference evidence="2 3" key="1">
    <citation type="submission" date="2016-10" db="EMBL/GenBank/DDBJ databases">
        <authorList>
            <person name="de Groot N.N."/>
        </authorList>
    </citation>
    <scope>NUCLEOTIDE SEQUENCE [LARGE SCALE GENOMIC DNA]</scope>
    <source>
        <strain evidence="2 3">DSM 25186</strain>
    </source>
</reference>
<evidence type="ECO:0000313" key="2">
    <source>
        <dbReference type="EMBL" id="SDL29646.1"/>
    </source>
</evidence>
<evidence type="ECO:0000256" key="1">
    <source>
        <dbReference type="SAM" id="SignalP"/>
    </source>
</evidence>
<feature type="chain" id="PRO_5011546526" evidence="1">
    <location>
        <begin position="20"/>
        <end position="160"/>
    </location>
</feature>
<dbReference type="Proteomes" id="UP000198510">
    <property type="component" value="Unassembled WGS sequence"/>
</dbReference>
<sequence length="160" mass="18717">MLKIVFVGMLIIASQTAFSQSYWEKGEAYIEQLKGNSPDHDGASLRTYLFQDVNYDGIYEVVEMTNKIEERSPGFLVYELSAAFYQPNVYSYTNGEFKAGCEDCSWYWQTKLLDHEHWKHLLENPVNLSKDSQQLIDANRKLFMSEIDRLIEETKRHLSQ</sequence>
<protein>
    <submittedName>
        <fullName evidence="2">Uncharacterized protein</fullName>
    </submittedName>
</protein>
<organism evidence="2 3">
    <name type="scientific">Catalinimonas alkaloidigena</name>
    <dbReference type="NCBI Taxonomy" id="1075417"/>
    <lineage>
        <taxon>Bacteria</taxon>
        <taxon>Pseudomonadati</taxon>
        <taxon>Bacteroidota</taxon>
        <taxon>Cytophagia</taxon>
        <taxon>Cytophagales</taxon>
        <taxon>Catalimonadaceae</taxon>
        <taxon>Catalinimonas</taxon>
    </lineage>
</organism>
<keyword evidence="1" id="KW-0732">Signal</keyword>
<evidence type="ECO:0000313" key="3">
    <source>
        <dbReference type="Proteomes" id="UP000198510"/>
    </source>
</evidence>